<sequence>MPRREIAPGRSCLECRRRRIKCDRSRPCSYCVKVRIECKYPTSRSVLDEDQGALSRIAVLELRLATVEKRLSDIDGPRPGAPSSATASLAQHQNGEALAQERDERFVGMDISRTHSPSLAPPSHTPSNDSLRSAIVNPQPPVELASFRPSGPTIALLWQRYLEVVDPLLKVFHTPTVQGLVIRAIATRGRDPLDMASECLLFVIYYATIAAMSPENCLSEFDEERIVLLKRYRLAVENLLSRLNTLASFDLMVLQAFTIYLIMGRCDEEGSDAYGPIGLAAGMALNMGLNRDGEAAGLPPFEVEMRRRLWWQLCILDIRVAEDRHSEPCILESSFNTRLPSNVSDVNLHPEMSRVPIAENGRTEMLYSLVRFEGSYFARQLVFSKTFSEENGYMQMSVAQKCHAIDLFQERIEKQYLVHCDDQIPFDRVIVESIRLVLAKLRLSVQVPEKEQLHGTQETQIKAWVNFLKDAENLRAYEPGKQLLWLFQTYLEWDALLNILTCLREGSPREEVDQAWEVSYRVYNYWKDLSIWRDHRWQRIEQLRKEVLAARHRSAPGPALES</sequence>
<evidence type="ECO:0000313" key="10">
    <source>
        <dbReference type="Proteomes" id="UP001610446"/>
    </source>
</evidence>
<evidence type="ECO:0000256" key="2">
    <source>
        <dbReference type="ARBA" id="ARBA00022723"/>
    </source>
</evidence>
<name>A0ABR4JL96_9EURO</name>
<protein>
    <submittedName>
        <fullName evidence="9">Fungal-specific transcription factor domain-containing protein</fullName>
    </submittedName>
</protein>
<gene>
    <name evidence="9" type="ORF">BJY01DRAFT_20477</name>
</gene>
<keyword evidence="2" id="KW-0479">Metal-binding</keyword>
<feature type="domain" description="Zn(2)-C6 fungal-type" evidence="8">
    <location>
        <begin position="11"/>
        <end position="40"/>
    </location>
</feature>
<keyword evidence="5" id="KW-0804">Transcription</keyword>
<organism evidence="9 10">
    <name type="scientific">Aspergillus pseudoustus</name>
    <dbReference type="NCBI Taxonomy" id="1810923"/>
    <lineage>
        <taxon>Eukaryota</taxon>
        <taxon>Fungi</taxon>
        <taxon>Dikarya</taxon>
        <taxon>Ascomycota</taxon>
        <taxon>Pezizomycotina</taxon>
        <taxon>Eurotiomycetes</taxon>
        <taxon>Eurotiomycetidae</taxon>
        <taxon>Eurotiales</taxon>
        <taxon>Aspergillaceae</taxon>
        <taxon>Aspergillus</taxon>
        <taxon>Aspergillus subgen. Nidulantes</taxon>
    </lineage>
</organism>
<evidence type="ECO:0000256" key="7">
    <source>
        <dbReference type="SAM" id="MobiDB-lite"/>
    </source>
</evidence>
<comment type="caution">
    <text evidence="9">The sequence shown here is derived from an EMBL/GenBank/DDBJ whole genome shotgun (WGS) entry which is preliminary data.</text>
</comment>
<evidence type="ECO:0000259" key="8">
    <source>
        <dbReference type="PROSITE" id="PS50048"/>
    </source>
</evidence>
<feature type="region of interest" description="Disordered" evidence="7">
    <location>
        <begin position="112"/>
        <end position="134"/>
    </location>
</feature>
<accession>A0ABR4JL96</accession>
<dbReference type="InterPro" id="IPR050613">
    <property type="entry name" value="Sec_Metabolite_Reg"/>
</dbReference>
<feature type="compositionally biased region" description="Polar residues" evidence="7">
    <location>
        <begin position="83"/>
        <end position="94"/>
    </location>
</feature>
<dbReference type="InterPro" id="IPR001138">
    <property type="entry name" value="Zn2Cys6_DnaBD"/>
</dbReference>
<dbReference type="PANTHER" id="PTHR31001:SF91">
    <property type="entry name" value="ZN(II)2CYS6 TRANSCRIPTION FACTOR (EUROFUNG)"/>
    <property type="match status" value="1"/>
</dbReference>
<dbReference type="Pfam" id="PF00172">
    <property type="entry name" value="Zn_clus"/>
    <property type="match status" value="1"/>
</dbReference>
<dbReference type="Pfam" id="PF04082">
    <property type="entry name" value="Fungal_trans"/>
    <property type="match status" value="1"/>
</dbReference>
<dbReference type="PANTHER" id="PTHR31001">
    <property type="entry name" value="UNCHARACTERIZED TRANSCRIPTIONAL REGULATORY PROTEIN"/>
    <property type="match status" value="1"/>
</dbReference>
<keyword evidence="6" id="KW-0539">Nucleus</keyword>
<evidence type="ECO:0000256" key="5">
    <source>
        <dbReference type="ARBA" id="ARBA00023163"/>
    </source>
</evidence>
<evidence type="ECO:0000256" key="6">
    <source>
        <dbReference type="ARBA" id="ARBA00023242"/>
    </source>
</evidence>
<dbReference type="InterPro" id="IPR036864">
    <property type="entry name" value="Zn2-C6_fun-type_DNA-bd_sf"/>
</dbReference>
<evidence type="ECO:0000313" key="9">
    <source>
        <dbReference type="EMBL" id="KAL2840542.1"/>
    </source>
</evidence>
<evidence type="ECO:0000256" key="1">
    <source>
        <dbReference type="ARBA" id="ARBA00004123"/>
    </source>
</evidence>
<dbReference type="SMART" id="SM00906">
    <property type="entry name" value="Fungal_trans"/>
    <property type="match status" value="1"/>
</dbReference>
<dbReference type="EMBL" id="JBFXLU010000120">
    <property type="protein sequence ID" value="KAL2840542.1"/>
    <property type="molecule type" value="Genomic_DNA"/>
</dbReference>
<proteinExistence type="predicted"/>
<dbReference type="Gene3D" id="4.10.240.10">
    <property type="entry name" value="Zn(2)-C6 fungal-type DNA-binding domain"/>
    <property type="match status" value="1"/>
</dbReference>
<dbReference type="InterPro" id="IPR007219">
    <property type="entry name" value="XnlR_reg_dom"/>
</dbReference>
<dbReference type="SUPFAM" id="SSF57701">
    <property type="entry name" value="Zn2/Cys6 DNA-binding domain"/>
    <property type="match status" value="1"/>
</dbReference>
<evidence type="ECO:0000256" key="3">
    <source>
        <dbReference type="ARBA" id="ARBA00023015"/>
    </source>
</evidence>
<keyword evidence="4" id="KW-0238">DNA-binding</keyword>
<dbReference type="Proteomes" id="UP001610446">
    <property type="component" value="Unassembled WGS sequence"/>
</dbReference>
<dbReference type="SMART" id="SM00066">
    <property type="entry name" value="GAL4"/>
    <property type="match status" value="1"/>
</dbReference>
<keyword evidence="3" id="KW-0805">Transcription regulation</keyword>
<dbReference type="PROSITE" id="PS00463">
    <property type="entry name" value="ZN2_CY6_FUNGAL_1"/>
    <property type="match status" value="1"/>
</dbReference>
<feature type="region of interest" description="Disordered" evidence="7">
    <location>
        <begin position="72"/>
        <end position="98"/>
    </location>
</feature>
<dbReference type="CDD" id="cd00067">
    <property type="entry name" value="GAL4"/>
    <property type="match status" value="1"/>
</dbReference>
<dbReference type="CDD" id="cd12148">
    <property type="entry name" value="fungal_TF_MHR"/>
    <property type="match status" value="1"/>
</dbReference>
<evidence type="ECO:0000256" key="4">
    <source>
        <dbReference type="ARBA" id="ARBA00023125"/>
    </source>
</evidence>
<reference evidence="9 10" key="1">
    <citation type="submission" date="2024-07" db="EMBL/GenBank/DDBJ databases">
        <title>Section-level genome sequencing and comparative genomics of Aspergillus sections Usti and Cavernicolus.</title>
        <authorList>
            <consortium name="Lawrence Berkeley National Laboratory"/>
            <person name="Nybo J.L."/>
            <person name="Vesth T.C."/>
            <person name="Theobald S."/>
            <person name="Frisvad J.C."/>
            <person name="Larsen T.O."/>
            <person name="Kjaerboelling I."/>
            <person name="Rothschild-Mancinelli K."/>
            <person name="Lyhne E.K."/>
            <person name="Kogle M.E."/>
            <person name="Barry K."/>
            <person name="Clum A."/>
            <person name="Na H."/>
            <person name="Ledsgaard L."/>
            <person name="Lin J."/>
            <person name="Lipzen A."/>
            <person name="Kuo A."/>
            <person name="Riley R."/>
            <person name="Mondo S."/>
            <person name="Labutti K."/>
            <person name="Haridas S."/>
            <person name="Pangalinan J."/>
            <person name="Salamov A.A."/>
            <person name="Simmons B.A."/>
            <person name="Magnuson J.K."/>
            <person name="Chen J."/>
            <person name="Drula E."/>
            <person name="Henrissat B."/>
            <person name="Wiebenga A."/>
            <person name="Lubbers R.J."/>
            <person name="Gomes A.C."/>
            <person name="Makela M.R."/>
            <person name="Stajich J."/>
            <person name="Grigoriev I.V."/>
            <person name="Mortensen U.H."/>
            <person name="De Vries R.P."/>
            <person name="Baker S.E."/>
            <person name="Andersen M.R."/>
        </authorList>
    </citation>
    <scope>NUCLEOTIDE SEQUENCE [LARGE SCALE GENOMIC DNA]</scope>
    <source>
        <strain evidence="9 10">CBS 123904</strain>
    </source>
</reference>
<comment type="subcellular location">
    <subcellularLocation>
        <location evidence="1">Nucleus</location>
    </subcellularLocation>
</comment>
<keyword evidence="10" id="KW-1185">Reference proteome</keyword>
<dbReference type="PROSITE" id="PS50048">
    <property type="entry name" value="ZN2_CY6_FUNGAL_2"/>
    <property type="match status" value="1"/>
</dbReference>